<keyword evidence="10" id="KW-1185">Reference proteome</keyword>
<evidence type="ECO:0000256" key="2">
    <source>
        <dbReference type="ARBA" id="ARBA00022574"/>
    </source>
</evidence>
<feature type="region of interest" description="Disordered" evidence="7">
    <location>
        <begin position="702"/>
        <end position="726"/>
    </location>
</feature>
<reference evidence="9 10" key="1">
    <citation type="submission" date="2024-02" db="EMBL/GenBank/DDBJ databases">
        <title>De novo assembly and annotation of 12 fungi associated with fruit tree decline syndrome in Ontario, Canada.</title>
        <authorList>
            <person name="Sulman M."/>
            <person name="Ellouze W."/>
            <person name="Ilyukhin E."/>
        </authorList>
    </citation>
    <scope>NUCLEOTIDE SEQUENCE [LARGE SCALE GENOMIC DNA]</scope>
    <source>
        <strain evidence="9 10">M1-105</strain>
    </source>
</reference>
<keyword evidence="9" id="KW-0223">Dioxygenase</keyword>
<comment type="similarity">
    <text evidence="1">Belongs to the WD repeat striatin family.</text>
</comment>
<dbReference type="PANTHER" id="PTHR15653:SF0">
    <property type="entry name" value="CONNECTOR OF KINASE TO AP-1, ISOFORM E"/>
    <property type="match status" value="1"/>
</dbReference>
<evidence type="ECO:0000256" key="6">
    <source>
        <dbReference type="PROSITE-ProRule" id="PRU00221"/>
    </source>
</evidence>
<evidence type="ECO:0000256" key="1">
    <source>
        <dbReference type="ARBA" id="ARBA00009616"/>
    </source>
</evidence>
<evidence type="ECO:0000256" key="5">
    <source>
        <dbReference type="ARBA" id="ARBA00023054"/>
    </source>
</evidence>
<dbReference type="PROSITE" id="PS50294">
    <property type="entry name" value="WD_REPEATS_REGION"/>
    <property type="match status" value="1"/>
</dbReference>
<dbReference type="Pfam" id="PF08232">
    <property type="entry name" value="Striatin"/>
    <property type="match status" value="1"/>
</dbReference>
<dbReference type="Pfam" id="PF00400">
    <property type="entry name" value="WD40"/>
    <property type="match status" value="4"/>
</dbReference>
<evidence type="ECO:0000259" key="8">
    <source>
        <dbReference type="Pfam" id="PF08232"/>
    </source>
</evidence>
<dbReference type="PROSITE" id="PS50082">
    <property type="entry name" value="WD_REPEATS_2"/>
    <property type="match status" value="2"/>
</dbReference>
<feature type="domain" description="Striatin N-terminal" evidence="8">
    <location>
        <begin position="20"/>
        <end position="169"/>
    </location>
</feature>
<evidence type="ECO:0000313" key="9">
    <source>
        <dbReference type="EMBL" id="KAL1627183.1"/>
    </source>
</evidence>
<dbReference type="GO" id="GO:0051213">
    <property type="term" value="F:dioxygenase activity"/>
    <property type="evidence" value="ECO:0007669"/>
    <property type="project" value="UniProtKB-KW"/>
</dbReference>
<keyword evidence="5" id="KW-0175">Coiled coil</keyword>
<proteinExistence type="inferred from homology"/>
<feature type="repeat" description="WD" evidence="6">
    <location>
        <begin position="758"/>
        <end position="799"/>
    </location>
</feature>
<accession>A0ABR3SRD6</accession>
<dbReference type="Proteomes" id="UP001521116">
    <property type="component" value="Unassembled WGS sequence"/>
</dbReference>
<dbReference type="InterPro" id="IPR013258">
    <property type="entry name" value="Striatin_N"/>
</dbReference>
<keyword evidence="4" id="KW-0112">Calmodulin-binding</keyword>
<keyword evidence="9" id="KW-0560">Oxidoreductase</keyword>
<evidence type="ECO:0000256" key="4">
    <source>
        <dbReference type="ARBA" id="ARBA00022860"/>
    </source>
</evidence>
<dbReference type="EMBL" id="JAJVDC020000075">
    <property type="protein sequence ID" value="KAL1627183.1"/>
    <property type="molecule type" value="Genomic_DNA"/>
</dbReference>
<evidence type="ECO:0000256" key="3">
    <source>
        <dbReference type="ARBA" id="ARBA00022737"/>
    </source>
</evidence>
<dbReference type="PANTHER" id="PTHR15653">
    <property type="entry name" value="STRIATIN"/>
    <property type="match status" value="1"/>
</dbReference>
<organism evidence="9 10">
    <name type="scientific">Neofusicoccum ribis</name>
    <dbReference type="NCBI Taxonomy" id="45134"/>
    <lineage>
        <taxon>Eukaryota</taxon>
        <taxon>Fungi</taxon>
        <taxon>Dikarya</taxon>
        <taxon>Ascomycota</taxon>
        <taxon>Pezizomycotina</taxon>
        <taxon>Dothideomycetes</taxon>
        <taxon>Dothideomycetes incertae sedis</taxon>
        <taxon>Botryosphaeriales</taxon>
        <taxon>Botryosphaeriaceae</taxon>
        <taxon>Neofusicoccum</taxon>
    </lineage>
</organism>
<dbReference type="Gene3D" id="1.20.5.300">
    <property type="match status" value="1"/>
</dbReference>
<dbReference type="SMART" id="SM00320">
    <property type="entry name" value="WD40"/>
    <property type="match status" value="6"/>
</dbReference>
<feature type="compositionally biased region" description="Pro residues" evidence="7">
    <location>
        <begin position="337"/>
        <end position="347"/>
    </location>
</feature>
<feature type="compositionally biased region" description="Basic and acidic residues" evidence="7">
    <location>
        <begin position="140"/>
        <end position="151"/>
    </location>
</feature>
<evidence type="ECO:0000256" key="7">
    <source>
        <dbReference type="SAM" id="MobiDB-lite"/>
    </source>
</evidence>
<keyword evidence="2 6" id="KW-0853">WD repeat</keyword>
<evidence type="ECO:0000313" key="10">
    <source>
        <dbReference type="Proteomes" id="UP001521116"/>
    </source>
</evidence>
<feature type="compositionally biased region" description="Basic and acidic residues" evidence="7">
    <location>
        <begin position="97"/>
        <end position="118"/>
    </location>
</feature>
<feature type="region of interest" description="Disordered" evidence="7">
    <location>
        <begin position="81"/>
        <end position="405"/>
    </location>
</feature>
<dbReference type="InterPro" id="IPR036322">
    <property type="entry name" value="WD40_repeat_dom_sf"/>
</dbReference>
<dbReference type="PRINTS" id="PR00320">
    <property type="entry name" value="GPROTEINBRPT"/>
</dbReference>
<keyword evidence="3" id="KW-0677">Repeat</keyword>
<dbReference type="InterPro" id="IPR015943">
    <property type="entry name" value="WD40/YVTN_repeat-like_dom_sf"/>
</dbReference>
<name>A0ABR3SRD6_9PEZI</name>
<dbReference type="InterPro" id="IPR001680">
    <property type="entry name" value="WD40_rpt"/>
</dbReference>
<feature type="region of interest" description="Disordered" evidence="7">
    <location>
        <begin position="590"/>
        <end position="621"/>
    </location>
</feature>
<dbReference type="CDD" id="cd00200">
    <property type="entry name" value="WD40"/>
    <property type="match status" value="1"/>
</dbReference>
<dbReference type="Gene3D" id="2.130.10.10">
    <property type="entry name" value="YVTN repeat-like/Quinoprotein amine dehydrogenase"/>
    <property type="match status" value="2"/>
</dbReference>
<sequence>MGNGGPQQGENAGPVGTEYTLQGVMRFLQLEWHNHERARNAWDIERAEMKAKIAKQEGEVRSAKRLNEQLEKHVKMLENALRNERAKNKAYAAGEKPPADQDKADLKGKERASPDLKRKPTNKQHNSFLDIEPEAQDPPEQERETQRDKSRQFLTKCVEEISYLLQPPSHPPPSHAQLHSLVNSSGFLNHNDPSLPLEEAYLQQQQQQQQQQRQKGPGMGLPQQAPIPNHQPPPVPSIADVPNLTHTSQLPQQAPFMTREPPSAQSLPQIPVSAADTAQAHIESEPGFSTISEEEVEKVTHSYDSYGRPVPASEAEQGGARSTVTEDPDGWNFDETAPPPEPPPDVPPPRRPDTDAFPSANSIPAKSPPRSGPQSHRRKSSGATSMSRRRSQGNETIDSLAQNAKTDPQQFKVRFALRGHLDVVRSVIFTGGGTPSEPEICTAGDDGTIKRWIIPASYVAGQHGPIMGNTDIDIQSYFTHRGHEGVVTSLAASNASFSTGGRVTGDGWIFSGGQDATVRVWERGRVDPKATLDGHTDAVWAVCVLPSNCGQLFGGGASSFGGPERVLLASGSADGTIKIWAVSAAPQLVSPSAGSRRGVGGSRRHSVTSGSNFPSSPQPSVATSTPFHYTLVHSIERAGIPSPTCITPLSKTGETIVVSYTDSSILIFDTRTGEEIIGMASGETYDGTGKTGINTVVAVPSIDGASSNDSGRASGEEEGGLHGATGTAGGVEGVVISGHEDRFIRFFDANSGQCTYSMLAHPAAISALYLSPDGREAVSAGHDASIRFWSLEKRICTQEISSHRIMRGEGVCSVVWSQDGRLVVSAGGDGVVKVFVRSAGHS</sequence>
<gene>
    <name evidence="9" type="primary">ADI1_1</name>
    <name evidence="9" type="ORF">SLS56_006521</name>
</gene>
<dbReference type="SUPFAM" id="SSF50978">
    <property type="entry name" value="WD40 repeat-like"/>
    <property type="match status" value="1"/>
</dbReference>
<protein>
    <submittedName>
        <fullName evidence="9">1,2-dihydroxy-3-keto-5-methylthiopentene dioxygenase</fullName>
    </submittedName>
</protein>
<dbReference type="InterPro" id="IPR020472">
    <property type="entry name" value="WD40_PAC1"/>
</dbReference>
<dbReference type="InterPro" id="IPR051488">
    <property type="entry name" value="WD_repeat_striatin"/>
</dbReference>
<feature type="compositionally biased region" description="Polar residues" evidence="7">
    <location>
        <begin position="393"/>
        <end position="405"/>
    </location>
</feature>
<feature type="repeat" description="WD" evidence="6">
    <location>
        <begin position="563"/>
        <end position="590"/>
    </location>
</feature>
<feature type="compositionally biased region" description="Polar residues" evidence="7">
    <location>
        <begin position="182"/>
        <end position="192"/>
    </location>
</feature>
<feature type="compositionally biased region" description="Polar residues" evidence="7">
    <location>
        <begin position="612"/>
        <end position="621"/>
    </location>
</feature>
<feature type="compositionally biased region" description="Low complexity" evidence="7">
    <location>
        <begin position="203"/>
        <end position="214"/>
    </location>
</feature>
<comment type="caution">
    <text evidence="9">The sequence shown here is derived from an EMBL/GenBank/DDBJ whole genome shotgun (WGS) entry which is preliminary data.</text>
</comment>